<keyword evidence="4" id="KW-1185">Reference proteome</keyword>
<gene>
    <name evidence="3" type="ORF">BA062_17860</name>
</gene>
<evidence type="ECO:0000313" key="4">
    <source>
        <dbReference type="Proteomes" id="UP000247892"/>
    </source>
</evidence>
<feature type="domain" description="DUF305" evidence="2">
    <location>
        <begin position="56"/>
        <end position="199"/>
    </location>
</feature>
<dbReference type="PROSITE" id="PS51257">
    <property type="entry name" value="PROKAR_LIPOPROTEIN"/>
    <property type="match status" value="1"/>
</dbReference>
<accession>A0A318LS25</accession>
<sequence length="201" mass="21681">MRERLLGICAAAGLLLTAACDGTGQDAAPAESQGRPAATQPSTGATETTPDHNESDLEFAREMVAHHAQAEVVAELALERASDPGVRGLAERIKATQGPEKRQIMDLLRMWGEDVEVTGGDGGHDHSNLMSEETFQQLRQATGAEFDELWLRSMAEHHENAVELAEAQLRDGSDSLAKLFAQNIADRQRAEVTELTALLQG</sequence>
<proteinExistence type="predicted"/>
<protein>
    <submittedName>
        <fullName evidence="3">DUF305 domain-containing protein</fullName>
    </submittedName>
</protein>
<feature type="region of interest" description="Disordered" evidence="1">
    <location>
        <begin position="24"/>
        <end position="53"/>
    </location>
</feature>
<evidence type="ECO:0000256" key="1">
    <source>
        <dbReference type="SAM" id="MobiDB-lite"/>
    </source>
</evidence>
<dbReference type="Gene3D" id="1.20.1260.10">
    <property type="match status" value="1"/>
</dbReference>
<name>A0A318LS25_9PSEU</name>
<evidence type="ECO:0000259" key="2">
    <source>
        <dbReference type="Pfam" id="PF03713"/>
    </source>
</evidence>
<dbReference type="RefSeq" id="WP_110338138.1">
    <property type="nucleotide sequence ID" value="NZ_MASU01000006.1"/>
</dbReference>
<dbReference type="OrthoDB" id="26872at2"/>
<dbReference type="Pfam" id="PF03713">
    <property type="entry name" value="DUF305"/>
    <property type="match status" value="1"/>
</dbReference>
<evidence type="ECO:0000313" key="3">
    <source>
        <dbReference type="EMBL" id="PXY34062.1"/>
    </source>
</evidence>
<dbReference type="InterPro" id="IPR012347">
    <property type="entry name" value="Ferritin-like"/>
</dbReference>
<feature type="compositionally biased region" description="Polar residues" evidence="1">
    <location>
        <begin position="39"/>
        <end position="48"/>
    </location>
</feature>
<organism evidence="3 4">
    <name type="scientific">Prauserella flavalba</name>
    <dbReference type="NCBI Taxonomy" id="1477506"/>
    <lineage>
        <taxon>Bacteria</taxon>
        <taxon>Bacillati</taxon>
        <taxon>Actinomycetota</taxon>
        <taxon>Actinomycetes</taxon>
        <taxon>Pseudonocardiales</taxon>
        <taxon>Pseudonocardiaceae</taxon>
        <taxon>Prauserella</taxon>
    </lineage>
</organism>
<reference evidence="3 4" key="1">
    <citation type="submission" date="2016-07" db="EMBL/GenBank/DDBJ databases">
        <title>Draft genome sequence of Prauserella sp. YIM 121212, isolated from alkaline soil.</title>
        <authorList>
            <person name="Ruckert C."/>
            <person name="Albersmeier A."/>
            <person name="Jiang C.-L."/>
            <person name="Jiang Y."/>
            <person name="Kalinowski J."/>
            <person name="Schneider O."/>
            <person name="Winkler A."/>
            <person name="Zotchev S.B."/>
        </authorList>
    </citation>
    <scope>NUCLEOTIDE SEQUENCE [LARGE SCALE GENOMIC DNA]</scope>
    <source>
        <strain evidence="3 4">YIM 121212</strain>
    </source>
</reference>
<dbReference type="Proteomes" id="UP000247892">
    <property type="component" value="Unassembled WGS sequence"/>
</dbReference>
<dbReference type="AlphaFoldDB" id="A0A318LS25"/>
<dbReference type="EMBL" id="MASU01000006">
    <property type="protein sequence ID" value="PXY34062.1"/>
    <property type="molecule type" value="Genomic_DNA"/>
</dbReference>
<comment type="caution">
    <text evidence="3">The sequence shown here is derived from an EMBL/GenBank/DDBJ whole genome shotgun (WGS) entry which is preliminary data.</text>
</comment>
<dbReference type="PANTHER" id="PTHR36933:SF1">
    <property type="entry name" value="SLL0788 PROTEIN"/>
    <property type="match status" value="1"/>
</dbReference>
<dbReference type="InterPro" id="IPR005183">
    <property type="entry name" value="DUF305_CopM-like"/>
</dbReference>
<dbReference type="PANTHER" id="PTHR36933">
    <property type="entry name" value="SLL0788 PROTEIN"/>
    <property type="match status" value="1"/>
</dbReference>